<name>S3C9N7_OPHP1</name>
<protein>
    <submittedName>
        <fullName evidence="2">Uncharacterized protein</fullName>
    </submittedName>
</protein>
<accession>S3C9N7</accession>
<gene>
    <name evidence="2" type="ORF">F503_08805</name>
</gene>
<dbReference type="STRING" id="1262450.S3C9N7"/>
<dbReference type="EMBL" id="KE148172">
    <property type="protein sequence ID" value="EPE02928.1"/>
    <property type="molecule type" value="Genomic_DNA"/>
</dbReference>
<dbReference type="OrthoDB" id="3836772at2759"/>
<reference evidence="2 3" key="1">
    <citation type="journal article" date="2013" name="BMC Genomics">
        <title>The genome and transcriptome of the pine saprophyte Ophiostoma piceae, and a comparison with the bark beetle-associated pine pathogen Grosmannia clavigera.</title>
        <authorList>
            <person name="Haridas S."/>
            <person name="Wang Y."/>
            <person name="Lim L."/>
            <person name="Massoumi Alamouti S."/>
            <person name="Jackman S."/>
            <person name="Docking R."/>
            <person name="Robertson G."/>
            <person name="Birol I."/>
            <person name="Bohlmann J."/>
            <person name="Breuil C."/>
        </authorList>
    </citation>
    <scope>NUCLEOTIDE SEQUENCE [LARGE SCALE GENOMIC DNA]</scope>
    <source>
        <strain evidence="2 3">UAMH 11346</strain>
    </source>
</reference>
<organism evidence="2 3">
    <name type="scientific">Ophiostoma piceae (strain UAMH 11346)</name>
    <name type="common">Sap stain fungus</name>
    <dbReference type="NCBI Taxonomy" id="1262450"/>
    <lineage>
        <taxon>Eukaryota</taxon>
        <taxon>Fungi</taxon>
        <taxon>Dikarya</taxon>
        <taxon>Ascomycota</taxon>
        <taxon>Pezizomycotina</taxon>
        <taxon>Sordariomycetes</taxon>
        <taxon>Sordariomycetidae</taxon>
        <taxon>Ophiostomatales</taxon>
        <taxon>Ophiostomataceae</taxon>
        <taxon>Ophiostoma</taxon>
    </lineage>
</organism>
<dbReference type="Proteomes" id="UP000016923">
    <property type="component" value="Unassembled WGS sequence"/>
</dbReference>
<evidence type="ECO:0000313" key="2">
    <source>
        <dbReference type="EMBL" id="EPE02928.1"/>
    </source>
</evidence>
<dbReference type="AlphaFoldDB" id="S3C9N7"/>
<dbReference type="eggNOG" id="ENOG502T6EJ">
    <property type="taxonomic scope" value="Eukaryota"/>
</dbReference>
<keyword evidence="3" id="KW-1185">Reference proteome</keyword>
<proteinExistence type="predicted"/>
<dbReference type="HOGENOM" id="CLU_700521_0_0_1"/>
<sequence>MCVYGFSISEELMGAPAEDPAFCHFLIQSGDHESALRSSFVDVPCEEIDNYRCSASWSEDSGYMIFTVDNIHGARRAYFGFKDDELDDGQFSPSHRSPSYVVIPTSDTAIVMPPNIHPRGTDAALATDGENITTKAELPILISEDQSDIVVDYSSAIVIPRQDSGEDHIATVADKLDIDAPADAFVQFDTIPNMAVDVDSTATDASPDAGDNLNSAAIPAFDNQLEPASDLLGTFIQETTDGTPIVPSSDSSGDDSQQLASVPASDDDQDDSDLPSSYPAPSNIHAPSVPAYPSTWGIRNISRDISYEPNSVYMKFMIDVYPDGPASIPCHLTVDLDDNVDPMFASWFVQQCDDSDWYLSWGYNQMTDSAVATLINPDRSEEAWFGWDFVNSQLPDTTLASAGPGIVQTCDC</sequence>
<dbReference type="VEuPathDB" id="FungiDB:F503_08805"/>
<feature type="region of interest" description="Disordered" evidence="1">
    <location>
        <begin position="239"/>
        <end position="286"/>
    </location>
</feature>
<evidence type="ECO:0000256" key="1">
    <source>
        <dbReference type="SAM" id="MobiDB-lite"/>
    </source>
</evidence>
<evidence type="ECO:0000313" key="3">
    <source>
        <dbReference type="Proteomes" id="UP000016923"/>
    </source>
</evidence>